<dbReference type="GO" id="GO:0006508">
    <property type="term" value="P:proteolysis"/>
    <property type="evidence" value="ECO:0007669"/>
    <property type="project" value="UniProtKB-KW"/>
</dbReference>
<keyword evidence="6" id="KW-1133">Transmembrane helix</keyword>
<evidence type="ECO:0000256" key="3">
    <source>
        <dbReference type="ARBA" id="ARBA00022801"/>
    </source>
</evidence>
<keyword evidence="6" id="KW-0472">Membrane</keyword>
<sequence>MRNKKLQVWLPLILSICIVAGMFIGYRIKGNMPNTGIFFTNKPKPVQEVMDLIQREYVDKEDEDSLGDIAIQSMLAKLDPHSVLLPQQELQSITEDLEGQFYGIGIEFNIFNDTINVLNVLKNSPSDNILEPGDKFLKVGDSAVAGVHITSERIRKLLRGAGGSKANILILRHGNQKQVTITRGMIPLYSLDAAYMIADTVGYIRLNKFAETTYDEFMTSTQELKKKGMKSMILDLRDNGGGILTEATNIADEFLSDDKLITYTVGEHSPKKEYRCSKPGIFETGKLVVLANEGTASASEILIGALQDWDRATVVGRRTFGKGLVQEQFQLSDGSGLRLTVARYYTPLGRSIQKSYKNGVEAYNMDIMNRFHDGEMISADSIKHTNEKVFKTKSGKLVYGGGGITPDVFVPYDTTSFDRALAKVYLSGTLNNFVYLNFLDHEKEFDAYKTPKDFEERYTVDEATLNDFKNYAAKDSIDYNIEDIKGKKLLEKQIKSLTARQIWRTEGLYEVSNPEDETVKKALEVITSGDVTLSGK</sequence>
<dbReference type="InterPro" id="IPR005151">
    <property type="entry name" value="Tail-specific_protease"/>
</dbReference>
<protein>
    <submittedName>
        <fullName evidence="8">S41 family peptidase</fullName>
    </submittedName>
</protein>
<comment type="similarity">
    <text evidence="1 5">Belongs to the peptidase S41A family.</text>
</comment>
<keyword evidence="9" id="KW-1185">Reference proteome</keyword>
<evidence type="ECO:0000259" key="7">
    <source>
        <dbReference type="SMART" id="SM00245"/>
    </source>
</evidence>
<dbReference type="InterPro" id="IPR001478">
    <property type="entry name" value="PDZ"/>
</dbReference>
<dbReference type="Proteomes" id="UP000326903">
    <property type="component" value="Unassembled WGS sequence"/>
</dbReference>
<dbReference type="Gene3D" id="3.90.226.10">
    <property type="entry name" value="2-enoyl-CoA Hydratase, Chain A, domain 1"/>
    <property type="match status" value="1"/>
</dbReference>
<dbReference type="NCBIfam" id="TIGR00225">
    <property type="entry name" value="prc"/>
    <property type="match status" value="1"/>
</dbReference>
<keyword evidence="6" id="KW-0812">Transmembrane</keyword>
<feature type="domain" description="Tail specific protease" evidence="7">
    <location>
        <begin position="174"/>
        <end position="366"/>
    </location>
</feature>
<feature type="transmembrane region" description="Helical" evidence="6">
    <location>
        <begin position="6"/>
        <end position="26"/>
    </location>
</feature>
<proteinExistence type="inferred from homology"/>
<dbReference type="CDD" id="cd07560">
    <property type="entry name" value="Peptidase_S41_CPP"/>
    <property type="match status" value="1"/>
</dbReference>
<gene>
    <name evidence="8" type="ORF">FW778_18870</name>
</gene>
<keyword evidence="4 5" id="KW-0720">Serine protease</keyword>
<dbReference type="InterPro" id="IPR036034">
    <property type="entry name" value="PDZ_sf"/>
</dbReference>
<dbReference type="SUPFAM" id="SSF50156">
    <property type="entry name" value="PDZ domain-like"/>
    <property type="match status" value="1"/>
</dbReference>
<dbReference type="InterPro" id="IPR004447">
    <property type="entry name" value="Peptidase_S41A"/>
</dbReference>
<dbReference type="Gene3D" id="2.30.42.10">
    <property type="match status" value="1"/>
</dbReference>
<dbReference type="GO" id="GO:0008236">
    <property type="term" value="F:serine-type peptidase activity"/>
    <property type="evidence" value="ECO:0007669"/>
    <property type="project" value="UniProtKB-KW"/>
</dbReference>
<dbReference type="Pfam" id="PF13180">
    <property type="entry name" value="PDZ_2"/>
    <property type="match status" value="1"/>
</dbReference>
<dbReference type="RefSeq" id="WP_150416423.1">
    <property type="nucleotide sequence ID" value="NZ_VYQF01000008.1"/>
</dbReference>
<reference evidence="8 9" key="1">
    <citation type="submission" date="2019-09" db="EMBL/GenBank/DDBJ databases">
        <title>Draft genome sequence of Ginsengibacter sp. BR5-29.</title>
        <authorList>
            <person name="Im W.-T."/>
        </authorList>
    </citation>
    <scope>NUCLEOTIDE SEQUENCE [LARGE SCALE GENOMIC DNA]</scope>
    <source>
        <strain evidence="8 9">BR5-29</strain>
    </source>
</reference>
<dbReference type="SMART" id="SM00245">
    <property type="entry name" value="TSPc"/>
    <property type="match status" value="1"/>
</dbReference>
<dbReference type="AlphaFoldDB" id="A0A5J5IDF9"/>
<evidence type="ECO:0000256" key="6">
    <source>
        <dbReference type="SAM" id="Phobius"/>
    </source>
</evidence>
<comment type="caution">
    <text evidence="8">The sequence shown here is derived from an EMBL/GenBank/DDBJ whole genome shotgun (WGS) entry which is preliminary data.</text>
</comment>
<evidence type="ECO:0000313" key="9">
    <source>
        <dbReference type="Proteomes" id="UP000326903"/>
    </source>
</evidence>
<dbReference type="PANTHER" id="PTHR32060:SF30">
    <property type="entry name" value="CARBOXY-TERMINAL PROCESSING PROTEASE CTPA"/>
    <property type="match status" value="1"/>
</dbReference>
<keyword evidence="3 5" id="KW-0378">Hydrolase</keyword>
<evidence type="ECO:0000313" key="8">
    <source>
        <dbReference type="EMBL" id="KAA9036300.1"/>
    </source>
</evidence>
<dbReference type="Pfam" id="PF03572">
    <property type="entry name" value="Peptidase_S41"/>
    <property type="match status" value="1"/>
</dbReference>
<dbReference type="GO" id="GO:0007165">
    <property type="term" value="P:signal transduction"/>
    <property type="evidence" value="ECO:0007669"/>
    <property type="project" value="TreeGrafter"/>
</dbReference>
<evidence type="ECO:0000256" key="4">
    <source>
        <dbReference type="ARBA" id="ARBA00022825"/>
    </source>
</evidence>
<accession>A0A5J5IDF9</accession>
<keyword evidence="2 5" id="KW-0645">Protease</keyword>
<evidence type="ECO:0000256" key="2">
    <source>
        <dbReference type="ARBA" id="ARBA00022670"/>
    </source>
</evidence>
<dbReference type="PANTHER" id="PTHR32060">
    <property type="entry name" value="TAIL-SPECIFIC PROTEASE"/>
    <property type="match status" value="1"/>
</dbReference>
<evidence type="ECO:0000256" key="5">
    <source>
        <dbReference type="RuleBase" id="RU004404"/>
    </source>
</evidence>
<dbReference type="Gene3D" id="3.30.750.44">
    <property type="match status" value="1"/>
</dbReference>
<dbReference type="GO" id="GO:0030288">
    <property type="term" value="C:outer membrane-bounded periplasmic space"/>
    <property type="evidence" value="ECO:0007669"/>
    <property type="project" value="TreeGrafter"/>
</dbReference>
<dbReference type="GO" id="GO:0004175">
    <property type="term" value="F:endopeptidase activity"/>
    <property type="evidence" value="ECO:0007669"/>
    <property type="project" value="TreeGrafter"/>
</dbReference>
<dbReference type="InterPro" id="IPR029045">
    <property type="entry name" value="ClpP/crotonase-like_dom_sf"/>
</dbReference>
<dbReference type="SUPFAM" id="SSF52096">
    <property type="entry name" value="ClpP/crotonase"/>
    <property type="match status" value="1"/>
</dbReference>
<name>A0A5J5IDF9_9BACT</name>
<dbReference type="EMBL" id="VYQF01000008">
    <property type="protein sequence ID" value="KAA9036300.1"/>
    <property type="molecule type" value="Genomic_DNA"/>
</dbReference>
<organism evidence="8 9">
    <name type="scientific">Ginsengibacter hankyongi</name>
    <dbReference type="NCBI Taxonomy" id="2607284"/>
    <lineage>
        <taxon>Bacteria</taxon>
        <taxon>Pseudomonadati</taxon>
        <taxon>Bacteroidota</taxon>
        <taxon>Chitinophagia</taxon>
        <taxon>Chitinophagales</taxon>
        <taxon>Chitinophagaceae</taxon>
        <taxon>Ginsengibacter</taxon>
    </lineage>
</organism>
<evidence type="ECO:0000256" key="1">
    <source>
        <dbReference type="ARBA" id="ARBA00009179"/>
    </source>
</evidence>